<protein>
    <submittedName>
        <fullName evidence="1">Unannotated protein</fullName>
    </submittedName>
</protein>
<gene>
    <name evidence="1" type="ORF">UFOPK1503_00059</name>
    <name evidence="2" type="ORF">UFOPK1693_00295</name>
</gene>
<dbReference type="AlphaFoldDB" id="A0A6J6BGU9"/>
<evidence type="ECO:0000313" key="1">
    <source>
        <dbReference type="EMBL" id="CAB4538221.1"/>
    </source>
</evidence>
<sequence>MQEDPTVALQKFVSALERHLAVAATKRDGSDEALNRAYEQLEDAFLGYEESLQQTYGEFLPFEQAEDQ</sequence>
<name>A0A6J6BGU9_9ZZZZ</name>
<proteinExistence type="predicted"/>
<dbReference type="EMBL" id="CAEZTO010000002">
    <property type="protein sequence ID" value="CAB4565077.1"/>
    <property type="molecule type" value="Genomic_DNA"/>
</dbReference>
<evidence type="ECO:0000313" key="2">
    <source>
        <dbReference type="EMBL" id="CAB4565077.1"/>
    </source>
</evidence>
<organism evidence="1">
    <name type="scientific">freshwater metagenome</name>
    <dbReference type="NCBI Taxonomy" id="449393"/>
    <lineage>
        <taxon>unclassified sequences</taxon>
        <taxon>metagenomes</taxon>
        <taxon>ecological metagenomes</taxon>
    </lineage>
</organism>
<dbReference type="EMBL" id="CAEZST010000001">
    <property type="protein sequence ID" value="CAB4538221.1"/>
    <property type="molecule type" value="Genomic_DNA"/>
</dbReference>
<reference evidence="1" key="1">
    <citation type="submission" date="2020-05" db="EMBL/GenBank/DDBJ databases">
        <authorList>
            <person name="Chiriac C."/>
            <person name="Salcher M."/>
            <person name="Ghai R."/>
            <person name="Kavagutti S V."/>
        </authorList>
    </citation>
    <scope>NUCLEOTIDE SEQUENCE</scope>
</reference>
<accession>A0A6J6BGU9</accession>